<dbReference type="PANTHER" id="PTHR32089">
    <property type="entry name" value="METHYL-ACCEPTING CHEMOTAXIS PROTEIN MCPB"/>
    <property type="match status" value="1"/>
</dbReference>
<dbReference type="PROSITE" id="PS50111">
    <property type="entry name" value="CHEMOTAXIS_TRANSDUC_2"/>
    <property type="match status" value="1"/>
</dbReference>
<evidence type="ECO:0000313" key="12">
    <source>
        <dbReference type="Proteomes" id="UP000198290"/>
    </source>
</evidence>
<dbReference type="PROSITE" id="PS50885">
    <property type="entry name" value="HAMP"/>
    <property type="match status" value="1"/>
</dbReference>
<dbReference type="InterPro" id="IPR024478">
    <property type="entry name" value="HlyB_4HB_MCP"/>
</dbReference>
<dbReference type="InterPro" id="IPR004089">
    <property type="entry name" value="MCPsignal_dom"/>
</dbReference>
<accession>A0A3G9GCD6</accession>
<dbReference type="AlphaFoldDB" id="A0A3G9GCD6"/>
<evidence type="ECO:0000256" key="8">
    <source>
        <dbReference type="SAM" id="Phobius"/>
    </source>
</evidence>
<evidence type="ECO:0000256" key="1">
    <source>
        <dbReference type="ARBA" id="ARBA00004141"/>
    </source>
</evidence>
<comment type="similarity">
    <text evidence="6">Belongs to the methyl-accepting chemotaxis (MCP) protein family.</text>
</comment>
<feature type="domain" description="HAMP" evidence="10">
    <location>
        <begin position="207"/>
        <end position="260"/>
    </location>
</feature>
<reference evidence="11 12" key="2">
    <citation type="journal article" date="2017" name="Genome Announc.">
        <title>Draft genome sequence of Aquitalea magnusonii strain H3, a plant growth-promoting bacterium of duckweed Lemna minor.</title>
        <authorList>
            <person name="Ishizawa H."/>
            <person name="Kuroda M."/>
            <person name="Ike M."/>
        </authorList>
    </citation>
    <scope>NUCLEOTIDE SEQUENCE [LARGE SCALE GENOMIC DNA]</scope>
    <source>
        <strain evidence="11 12">H3</strain>
    </source>
</reference>
<evidence type="ECO:0000256" key="2">
    <source>
        <dbReference type="ARBA" id="ARBA00022692"/>
    </source>
</evidence>
<dbReference type="GO" id="GO:0016020">
    <property type="term" value="C:membrane"/>
    <property type="evidence" value="ECO:0007669"/>
    <property type="project" value="UniProtKB-SubCell"/>
</dbReference>
<evidence type="ECO:0000259" key="10">
    <source>
        <dbReference type="PROSITE" id="PS50885"/>
    </source>
</evidence>
<dbReference type="KEGG" id="amah:DLM_1902"/>
<dbReference type="OrthoDB" id="9179351at2"/>
<dbReference type="RefSeq" id="WP_089083278.1">
    <property type="nucleotide sequence ID" value="NZ_AP018823.1"/>
</dbReference>
<evidence type="ECO:0000256" key="6">
    <source>
        <dbReference type="ARBA" id="ARBA00029447"/>
    </source>
</evidence>
<evidence type="ECO:0000256" key="3">
    <source>
        <dbReference type="ARBA" id="ARBA00022989"/>
    </source>
</evidence>
<gene>
    <name evidence="11" type="ORF">DLM_1902</name>
</gene>
<dbReference type="Pfam" id="PF00015">
    <property type="entry name" value="MCPsignal"/>
    <property type="match status" value="1"/>
</dbReference>
<feature type="domain" description="Methyl-accepting transducer" evidence="9">
    <location>
        <begin position="265"/>
        <end position="501"/>
    </location>
</feature>
<dbReference type="FunFam" id="1.10.287.950:FF:000001">
    <property type="entry name" value="Methyl-accepting chemotaxis sensory transducer"/>
    <property type="match status" value="1"/>
</dbReference>
<dbReference type="InterPro" id="IPR004090">
    <property type="entry name" value="Chemotax_Me-accpt_rcpt"/>
</dbReference>
<comment type="subcellular location">
    <subcellularLocation>
        <location evidence="1">Membrane</location>
        <topology evidence="1">Multi-pass membrane protein</topology>
    </subcellularLocation>
</comment>
<protein>
    <submittedName>
        <fullName evidence="11">Methyl-accepting chemotaxis protein</fullName>
    </submittedName>
</protein>
<evidence type="ECO:0000256" key="4">
    <source>
        <dbReference type="ARBA" id="ARBA00023136"/>
    </source>
</evidence>
<proteinExistence type="inferred from homology"/>
<dbReference type="SUPFAM" id="SSF58104">
    <property type="entry name" value="Methyl-accepting chemotaxis protein (MCP) signaling domain"/>
    <property type="match status" value="1"/>
</dbReference>
<dbReference type="Proteomes" id="UP000198290">
    <property type="component" value="Chromosome"/>
</dbReference>
<evidence type="ECO:0000313" key="11">
    <source>
        <dbReference type="EMBL" id="BBF85518.1"/>
    </source>
</evidence>
<dbReference type="GO" id="GO:0004888">
    <property type="term" value="F:transmembrane signaling receptor activity"/>
    <property type="evidence" value="ECO:0007669"/>
    <property type="project" value="InterPro"/>
</dbReference>
<dbReference type="InterPro" id="IPR003660">
    <property type="entry name" value="HAMP_dom"/>
</dbReference>
<sequence length="537" mass="57457">MQITHRIILTQAVGLLAMLLVGSYGLWQLHQAQQRFRFVSLNTTASIAAITEAQHSMAEMRLATLKFLVAPDTTIRQAARQAMLDNDRKLDDFLAGYRAHHASDEADMRMLAADQQALERYRTVRDRVVSQSATDRDGAFRALVVDARAMSTALGQRFNEHVAYIFQQVHSLDQQNQDSYSASMQMAIGLMALSLIASGVLGAQLFRTIRRGLAGMQGSMLEVSRTLDFTQRAKVQQQDEIGCTAEAFNHLLAVLQANLGSILQGAQQVAQASALMSDTAGQVSCASSEQSQAAASMAATIEEMTVSINHIASRAQEANAQSGNAGQLLAECSDIVGQTITDIREIATMVETASASIRALEDDSGKVSMVVMVIRDIADQTNLLALNAAIEAARAGEQGRGFAVVADEVRKLAERTARSTQEIATTIDTMITRAQQAFEQMQSAEQRVSSGVARADLADHAIKQIGTASAAAGNLVDEISAAISQQGVASDNIAGEVERSAQMAEQANAAAQTTADTASHLAQLAEKQIATLQAYTL</sequence>
<dbReference type="SMART" id="SM00283">
    <property type="entry name" value="MA"/>
    <property type="match status" value="1"/>
</dbReference>
<evidence type="ECO:0000256" key="7">
    <source>
        <dbReference type="PROSITE-ProRule" id="PRU00284"/>
    </source>
</evidence>
<dbReference type="PRINTS" id="PR00260">
    <property type="entry name" value="CHEMTRNSDUCR"/>
</dbReference>
<dbReference type="Pfam" id="PF12729">
    <property type="entry name" value="4HB_MCP_1"/>
    <property type="match status" value="1"/>
</dbReference>
<dbReference type="GO" id="GO:0006935">
    <property type="term" value="P:chemotaxis"/>
    <property type="evidence" value="ECO:0007669"/>
    <property type="project" value="InterPro"/>
</dbReference>
<feature type="transmembrane region" description="Helical" evidence="8">
    <location>
        <begin position="7"/>
        <end position="27"/>
    </location>
</feature>
<reference evidence="12" key="3">
    <citation type="journal article" date="2017" name="Plant Physiol. Biochem.">
        <title>Differential oxidative and antioxidative response of duckweed Lemna minor toward plant growth promoting/inhibiting bacteria.</title>
        <authorList>
            <person name="Ishizawa H."/>
            <person name="Kuroda M."/>
            <person name="Morikawa M."/>
            <person name="Ike M."/>
        </authorList>
    </citation>
    <scope>NUCLEOTIDE SEQUENCE [LARGE SCALE GENOMIC DNA]</scope>
    <source>
        <strain evidence="12">H3</strain>
    </source>
</reference>
<keyword evidence="4 8" id="KW-0472">Membrane</keyword>
<organism evidence="11 12">
    <name type="scientific">Aquitalea magnusonii</name>
    <dbReference type="NCBI Taxonomy" id="332411"/>
    <lineage>
        <taxon>Bacteria</taxon>
        <taxon>Pseudomonadati</taxon>
        <taxon>Pseudomonadota</taxon>
        <taxon>Betaproteobacteria</taxon>
        <taxon>Neisseriales</taxon>
        <taxon>Chromobacteriaceae</taxon>
        <taxon>Aquitalea</taxon>
    </lineage>
</organism>
<dbReference type="PANTHER" id="PTHR32089:SF119">
    <property type="entry name" value="METHYL-ACCEPTING CHEMOTAXIS PROTEIN CTPL"/>
    <property type="match status" value="1"/>
</dbReference>
<dbReference type="GO" id="GO:0007165">
    <property type="term" value="P:signal transduction"/>
    <property type="evidence" value="ECO:0007669"/>
    <property type="project" value="UniProtKB-KW"/>
</dbReference>
<name>A0A3G9GCD6_9NEIS</name>
<evidence type="ECO:0000259" key="9">
    <source>
        <dbReference type="PROSITE" id="PS50111"/>
    </source>
</evidence>
<dbReference type="Gene3D" id="1.10.287.950">
    <property type="entry name" value="Methyl-accepting chemotaxis protein"/>
    <property type="match status" value="1"/>
</dbReference>
<reference evidence="12" key="1">
    <citation type="journal article" date="2017" name="Biotechnol. Biofuels">
        <title>Evaluation of environmental bacterial communities as a factor affecting the growth of duckweed Lemna minor.</title>
        <authorList>
            <person name="Ishizawa H."/>
            <person name="Kuroda M."/>
            <person name="Morikawa M."/>
            <person name="Ike M."/>
        </authorList>
    </citation>
    <scope>NUCLEOTIDE SEQUENCE [LARGE SCALE GENOMIC DNA]</scope>
    <source>
        <strain evidence="12">H3</strain>
    </source>
</reference>
<evidence type="ECO:0000256" key="5">
    <source>
        <dbReference type="ARBA" id="ARBA00023224"/>
    </source>
</evidence>
<dbReference type="CDD" id="cd11386">
    <property type="entry name" value="MCP_signal"/>
    <property type="match status" value="1"/>
</dbReference>
<keyword evidence="5 7" id="KW-0807">Transducer</keyword>
<dbReference type="EMBL" id="AP018823">
    <property type="protein sequence ID" value="BBF85518.1"/>
    <property type="molecule type" value="Genomic_DNA"/>
</dbReference>
<keyword evidence="12" id="KW-1185">Reference proteome</keyword>
<keyword evidence="2 8" id="KW-0812">Transmembrane</keyword>
<keyword evidence="3 8" id="KW-1133">Transmembrane helix</keyword>